<evidence type="ECO:0000313" key="4">
    <source>
        <dbReference type="EMBL" id="KAK1603628.1"/>
    </source>
</evidence>
<organism evidence="4 5">
    <name type="scientific">Lolium multiflorum</name>
    <name type="common">Italian ryegrass</name>
    <name type="synonym">Lolium perenne subsp. multiflorum</name>
    <dbReference type="NCBI Taxonomy" id="4521"/>
    <lineage>
        <taxon>Eukaryota</taxon>
        <taxon>Viridiplantae</taxon>
        <taxon>Streptophyta</taxon>
        <taxon>Embryophyta</taxon>
        <taxon>Tracheophyta</taxon>
        <taxon>Spermatophyta</taxon>
        <taxon>Magnoliopsida</taxon>
        <taxon>Liliopsida</taxon>
        <taxon>Poales</taxon>
        <taxon>Poaceae</taxon>
        <taxon>BOP clade</taxon>
        <taxon>Pooideae</taxon>
        <taxon>Poodae</taxon>
        <taxon>Poeae</taxon>
        <taxon>Poeae Chloroplast Group 2 (Poeae type)</taxon>
        <taxon>Loliodinae</taxon>
        <taxon>Loliinae</taxon>
        <taxon>Lolium</taxon>
    </lineage>
</organism>
<name>A0AAD8QMD2_LOLMU</name>
<protein>
    <recommendedName>
        <fullName evidence="3">DUF8039 domain-containing protein</fullName>
    </recommendedName>
</protein>
<feature type="region of interest" description="Disordered" evidence="2">
    <location>
        <begin position="74"/>
        <end position="115"/>
    </location>
</feature>
<dbReference type="Pfam" id="PF26133">
    <property type="entry name" value="DUF8039"/>
    <property type="match status" value="1"/>
</dbReference>
<evidence type="ECO:0000313" key="5">
    <source>
        <dbReference type="Proteomes" id="UP001231189"/>
    </source>
</evidence>
<dbReference type="Proteomes" id="UP001231189">
    <property type="component" value="Unassembled WGS sequence"/>
</dbReference>
<feature type="compositionally biased region" description="Gly residues" evidence="2">
    <location>
        <begin position="88"/>
        <end position="97"/>
    </location>
</feature>
<keyword evidence="5" id="KW-1185">Reference proteome</keyword>
<evidence type="ECO:0000259" key="3">
    <source>
        <dbReference type="Pfam" id="PF26133"/>
    </source>
</evidence>
<gene>
    <name evidence="4" type="ORF">QYE76_027301</name>
</gene>
<feature type="coiled-coil region" evidence="1">
    <location>
        <begin position="203"/>
        <end position="230"/>
    </location>
</feature>
<proteinExistence type="predicted"/>
<comment type="caution">
    <text evidence="4">The sequence shown here is derived from an EMBL/GenBank/DDBJ whole genome shotgun (WGS) entry which is preliminary data.</text>
</comment>
<reference evidence="4" key="1">
    <citation type="submission" date="2023-07" db="EMBL/GenBank/DDBJ databases">
        <title>A chromosome-level genome assembly of Lolium multiflorum.</title>
        <authorList>
            <person name="Chen Y."/>
            <person name="Copetti D."/>
            <person name="Kolliker R."/>
            <person name="Studer B."/>
        </authorList>
    </citation>
    <scope>NUCLEOTIDE SEQUENCE</scope>
    <source>
        <strain evidence="4">02402/16</strain>
        <tissue evidence="4">Leaf</tissue>
    </source>
</reference>
<dbReference type="AlphaFoldDB" id="A0AAD8QMD2"/>
<keyword evidence="1" id="KW-0175">Coiled coil</keyword>
<evidence type="ECO:0000256" key="2">
    <source>
        <dbReference type="SAM" id="MobiDB-lite"/>
    </source>
</evidence>
<feature type="region of interest" description="Disordered" evidence="2">
    <location>
        <begin position="271"/>
        <end position="291"/>
    </location>
</feature>
<sequence length="365" mass="40940">MSMKVAIGSALPCEPGALHHNNPIPDGYARVTVEEIVPGFEDWRLTLLHPKGREDLEVSSASSFYGKRSLSSFQARRQGKQVHPPVVVGGGGGGGGSPTPPSRRRRPPFTSAGADAAPILVRRVIGRRPQSTSGEEKQSWVINPDPYVPRTTKAEPSLKPLIPRPWELSVEENARPWLLSMRNGSGLQEEREASPSQQALAFKRNQELAEKQEKKALEEAEKKLEILVHDSLNMDAALWADMRKMMQNRPFISPRHAASSRHASPSLFHARPHSSFVTGMPPRRRRSSGFRSVRARPNNRFYAELHAGGFRLTLGMYDSLELAVAWRFRRSRCDLKFPDVESLAEAEFLTPAPCLIDEEDRRRHR</sequence>
<dbReference type="InterPro" id="IPR058352">
    <property type="entry name" value="DUF8039"/>
</dbReference>
<evidence type="ECO:0000256" key="1">
    <source>
        <dbReference type="SAM" id="Coils"/>
    </source>
</evidence>
<dbReference type="EMBL" id="JAUUTY010000007">
    <property type="protein sequence ID" value="KAK1603628.1"/>
    <property type="molecule type" value="Genomic_DNA"/>
</dbReference>
<accession>A0AAD8QMD2</accession>
<feature type="region of interest" description="Disordered" evidence="2">
    <location>
        <begin position="128"/>
        <end position="154"/>
    </location>
</feature>
<feature type="domain" description="DUF8039" evidence="3">
    <location>
        <begin position="2"/>
        <end position="49"/>
    </location>
</feature>